<comment type="catalytic activity">
    <reaction evidence="8">
        <text>Selective cleavage of 103-Arg-|-Ser-104 and 124-Ile-|-Ile-125 bonds in Limulus clotting factor B to form activated factor B. Cleavage of -Pro-Arg-|-Xaa- bonds in synthetic substrates.</text>
        <dbReference type="EC" id="3.4.21.84"/>
    </reaction>
</comment>
<dbReference type="Gene3D" id="2.40.10.10">
    <property type="entry name" value="Trypsin-like serine proteases"/>
    <property type="match status" value="1"/>
</dbReference>
<keyword evidence="4 10" id="KW-0378">Hydrolase</keyword>
<dbReference type="PROSITE" id="PS50240">
    <property type="entry name" value="TRYPSIN_DOM"/>
    <property type="match status" value="1"/>
</dbReference>
<dbReference type="PANTHER" id="PTHR24252:SF7">
    <property type="entry name" value="HYALIN"/>
    <property type="match status" value="1"/>
</dbReference>
<name>A0A8J5TML9_HOMAM</name>
<dbReference type="CDD" id="cd00190">
    <property type="entry name" value="Tryp_SPc"/>
    <property type="match status" value="1"/>
</dbReference>
<dbReference type="PROSITE" id="PS00134">
    <property type="entry name" value="TRYPSIN_HIS"/>
    <property type="match status" value="1"/>
</dbReference>
<dbReference type="InterPro" id="IPR018114">
    <property type="entry name" value="TRYPSIN_HIS"/>
</dbReference>
<keyword evidence="3 11" id="KW-0732">Signal</keyword>
<feature type="chain" id="PRO_5035189082" description="limulus clotting factor C" evidence="11">
    <location>
        <begin position="20"/>
        <end position="424"/>
    </location>
</feature>
<evidence type="ECO:0000256" key="8">
    <source>
        <dbReference type="ARBA" id="ARBA00052079"/>
    </source>
</evidence>
<evidence type="ECO:0000256" key="9">
    <source>
        <dbReference type="ARBA" id="ARBA00066707"/>
    </source>
</evidence>
<reference evidence="13" key="1">
    <citation type="journal article" date="2021" name="Sci. Adv.">
        <title>The American lobster genome reveals insights on longevity, neural, and immune adaptations.</title>
        <authorList>
            <person name="Polinski J.M."/>
            <person name="Zimin A.V."/>
            <person name="Clark K.F."/>
            <person name="Kohn A.B."/>
            <person name="Sadowski N."/>
            <person name="Timp W."/>
            <person name="Ptitsyn A."/>
            <person name="Khanna P."/>
            <person name="Romanova D.Y."/>
            <person name="Williams P."/>
            <person name="Greenwood S.J."/>
            <person name="Moroz L.L."/>
            <person name="Walt D.R."/>
            <person name="Bodnar A.G."/>
        </authorList>
    </citation>
    <scope>NUCLEOTIDE SEQUENCE</scope>
    <source>
        <strain evidence="13">GMGI-L3</strain>
    </source>
</reference>
<dbReference type="FunFam" id="2.40.10.10:FF:000120">
    <property type="entry name" value="Putative serine protease"/>
    <property type="match status" value="1"/>
</dbReference>
<dbReference type="AlphaFoldDB" id="A0A8J5TML9"/>
<dbReference type="InterPro" id="IPR033116">
    <property type="entry name" value="TRYPSIN_SER"/>
</dbReference>
<feature type="domain" description="Peptidase S1" evidence="12">
    <location>
        <begin position="169"/>
        <end position="418"/>
    </location>
</feature>
<keyword evidence="6 10" id="KW-0720">Serine protease</keyword>
<dbReference type="Proteomes" id="UP000747542">
    <property type="component" value="Unassembled WGS sequence"/>
</dbReference>
<dbReference type="EMBL" id="JAHLQT010006108">
    <property type="protein sequence ID" value="KAG7175398.1"/>
    <property type="molecule type" value="Genomic_DNA"/>
</dbReference>
<protein>
    <recommendedName>
        <fullName evidence="9">limulus clotting factor C</fullName>
        <ecNumber evidence="9">3.4.21.84</ecNumber>
    </recommendedName>
</protein>
<dbReference type="GO" id="GO:0004252">
    <property type="term" value="F:serine-type endopeptidase activity"/>
    <property type="evidence" value="ECO:0007669"/>
    <property type="project" value="InterPro"/>
</dbReference>
<dbReference type="InterPro" id="IPR009003">
    <property type="entry name" value="Peptidase_S1_PA"/>
</dbReference>
<evidence type="ECO:0000256" key="6">
    <source>
        <dbReference type="ARBA" id="ARBA00022825"/>
    </source>
</evidence>
<evidence type="ECO:0000256" key="5">
    <source>
        <dbReference type="ARBA" id="ARBA00022820"/>
    </source>
</evidence>
<keyword evidence="2 10" id="KW-0645">Protease</keyword>
<evidence type="ECO:0000259" key="12">
    <source>
        <dbReference type="PROSITE" id="PS50240"/>
    </source>
</evidence>
<proteinExistence type="predicted"/>
<evidence type="ECO:0000256" key="10">
    <source>
        <dbReference type="RuleBase" id="RU363034"/>
    </source>
</evidence>
<gene>
    <name evidence="13" type="primary">KLKB1-L1</name>
    <name evidence="13" type="ORF">Hamer_G001479</name>
</gene>
<dbReference type="PANTHER" id="PTHR24252">
    <property type="entry name" value="ACROSIN-RELATED"/>
    <property type="match status" value="1"/>
</dbReference>
<sequence>MLLLLIHTVVLTTATLVTTAQVNLCQPLAGECVSERRSCRGTSLEFFCGRSAYCCLPPVSRLAVAKSDKSCKKTPRRCTNRGGKCVSPSSPCYTRRARKLCPGSCDCCLGDHKNCDTTPACRLLGGFCFKGNKKVCRHGSVVPGRCEGRDCYCCVPDKCSCGKANGNRIVGGWMTTPNNKYPWLVGFKVMNYGENYFCGGTIISPHYILTAAHCLFNPYNGNMFKTNALKVGVGDHNQATTDDDIPRVTRLVDVKKIIVHEGYSLFQNYHDIGLVRLAEALDLVSHTQVRAACLPKAPENTYEGAMGVVYGWGIMHTDALEQPDEVREVVVPILNPKCDGKSVGQMKITSNMLCAGEEDGGKDTCLGDSGGPLTVEERDRHHTLVGVTSFGSGCGNPDSPGVYTRVTAYLDWVHANTKDSEFCY</sequence>
<dbReference type="Pfam" id="PF00089">
    <property type="entry name" value="Trypsin"/>
    <property type="match status" value="1"/>
</dbReference>
<keyword evidence="5" id="KW-0353">Hemolymph clotting</keyword>
<dbReference type="GO" id="GO:0006508">
    <property type="term" value="P:proteolysis"/>
    <property type="evidence" value="ECO:0007669"/>
    <property type="project" value="UniProtKB-KW"/>
</dbReference>
<evidence type="ECO:0000256" key="11">
    <source>
        <dbReference type="SAM" id="SignalP"/>
    </source>
</evidence>
<evidence type="ECO:0000256" key="2">
    <source>
        <dbReference type="ARBA" id="ARBA00022670"/>
    </source>
</evidence>
<accession>A0A8J5TML9</accession>
<evidence type="ECO:0000256" key="4">
    <source>
        <dbReference type="ARBA" id="ARBA00022801"/>
    </source>
</evidence>
<evidence type="ECO:0000256" key="1">
    <source>
        <dbReference type="ARBA" id="ARBA00022659"/>
    </source>
</evidence>
<dbReference type="InterPro" id="IPR043504">
    <property type="entry name" value="Peptidase_S1_PA_chymotrypsin"/>
</dbReference>
<dbReference type="SMART" id="SM00020">
    <property type="entry name" value="Tryp_SPc"/>
    <property type="match status" value="1"/>
</dbReference>
<evidence type="ECO:0000313" key="14">
    <source>
        <dbReference type="Proteomes" id="UP000747542"/>
    </source>
</evidence>
<dbReference type="GO" id="GO:0042381">
    <property type="term" value="P:hemolymph coagulation"/>
    <property type="evidence" value="ECO:0007669"/>
    <property type="project" value="UniProtKB-KW"/>
</dbReference>
<comment type="caution">
    <text evidence="13">The sequence shown here is derived from an EMBL/GenBank/DDBJ whole genome shotgun (WGS) entry which is preliminary data.</text>
</comment>
<feature type="signal peptide" evidence="11">
    <location>
        <begin position="1"/>
        <end position="19"/>
    </location>
</feature>
<evidence type="ECO:0000313" key="13">
    <source>
        <dbReference type="EMBL" id="KAG7175398.1"/>
    </source>
</evidence>
<evidence type="ECO:0000256" key="7">
    <source>
        <dbReference type="ARBA" id="ARBA00023157"/>
    </source>
</evidence>
<keyword evidence="7" id="KW-1015">Disulfide bond</keyword>
<dbReference type="PROSITE" id="PS00135">
    <property type="entry name" value="TRYPSIN_SER"/>
    <property type="match status" value="1"/>
</dbReference>
<organism evidence="13 14">
    <name type="scientific">Homarus americanus</name>
    <name type="common">American lobster</name>
    <dbReference type="NCBI Taxonomy" id="6706"/>
    <lineage>
        <taxon>Eukaryota</taxon>
        <taxon>Metazoa</taxon>
        <taxon>Ecdysozoa</taxon>
        <taxon>Arthropoda</taxon>
        <taxon>Crustacea</taxon>
        <taxon>Multicrustacea</taxon>
        <taxon>Malacostraca</taxon>
        <taxon>Eumalacostraca</taxon>
        <taxon>Eucarida</taxon>
        <taxon>Decapoda</taxon>
        <taxon>Pleocyemata</taxon>
        <taxon>Astacidea</taxon>
        <taxon>Nephropoidea</taxon>
        <taxon>Nephropidae</taxon>
        <taxon>Homarus</taxon>
    </lineage>
</organism>
<evidence type="ECO:0000256" key="3">
    <source>
        <dbReference type="ARBA" id="ARBA00022729"/>
    </source>
</evidence>
<dbReference type="InterPro" id="IPR001314">
    <property type="entry name" value="Peptidase_S1A"/>
</dbReference>
<dbReference type="PRINTS" id="PR00722">
    <property type="entry name" value="CHYMOTRYPSIN"/>
</dbReference>
<keyword evidence="14" id="KW-1185">Reference proteome</keyword>
<dbReference type="SUPFAM" id="SSF50494">
    <property type="entry name" value="Trypsin-like serine proteases"/>
    <property type="match status" value="1"/>
</dbReference>
<dbReference type="EC" id="3.4.21.84" evidence="9"/>
<dbReference type="InterPro" id="IPR001254">
    <property type="entry name" value="Trypsin_dom"/>
</dbReference>
<keyword evidence="1" id="KW-0768">Sushi</keyword>